<feature type="transmembrane region" description="Helical" evidence="8">
    <location>
        <begin position="120"/>
        <end position="140"/>
    </location>
</feature>
<dbReference type="AlphaFoldDB" id="A0A5C5ZUU8"/>
<dbReference type="EC" id="2.4.2.43" evidence="10"/>
<dbReference type="RefSeq" id="WP_146398144.1">
    <property type="nucleotide sequence ID" value="NZ_SJPQ01000001.1"/>
</dbReference>
<keyword evidence="7 8" id="KW-0472">Membrane</keyword>
<evidence type="ECO:0000256" key="8">
    <source>
        <dbReference type="SAM" id="Phobius"/>
    </source>
</evidence>
<feature type="transmembrane region" description="Helical" evidence="8">
    <location>
        <begin position="16"/>
        <end position="39"/>
    </location>
</feature>
<feature type="transmembrane region" description="Helical" evidence="8">
    <location>
        <begin position="74"/>
        <end position="90"/>
    </location>
</feature>
<evidence type="ECO:0000256" key="1">
    <source>
        <dbReference type="ARBA" id="ARBA00004651"/>
    </source>
</evidence>
<gene>
    <name evidence="10" type="primary">arnT</name>
    <name evidence="10" type="ORF">Mal64_12730</name>
</gene>
<keyword evidence="4 10" id="KW-0808">Transferase</keyword>
<accession>A0A5C5ZUU8</accession>
<feature type="transmembrane region" description="Helical" evidence="8">
    <location>
        <begin position="313"/>
        <end position="338"/>
    </location>
</feature>
<dbReference type="PANTHER" id="PTHR33908:SF3">
    <property type="entry name" value="UNDECAPRENYL PHOSPHATE-ALPHA-4-AMINO-4-DEOXY-L-ARABINOSE ARABINOSYL TRANSFERASE"/>
    <property type="match status" value="1"/>
</dbReference>
<evidence type="ECO:0000256" key="4">
    <source>
        <dbReference type="ARBA" id="ARBA00022679"/>
    </source>
</evidence>
<keyword evidence="6 8" id="KW-1133">Transmembrane helix</keyword>
<dbReference type="PANTHER" id="PTHR33908">
    <property type="entry name" value="MANNOSYLTRANSFERASE YKCB-RELATED"/>
    <property type="match status" value="1"/>
</dbReference>
<feature type="transmembrane region" description="Helical" evidence="8">
    <location>
        <begin position="184"/>
        <end position="202"/>
    </location>
</feature>
<comment type="subcellular location">
    <subcellularLocation>
        <location evidence="1">Cell membrane</location>
        <topology evidence="1">Multi-pass membrane protein</topology>
    </subcellularLocation>
</comment>
<feature type="transmembrane region" description="Helical" evidence="8">
    <location>
        <begin position="413"/>
        <end position="435"/>
    </location>
</feature>
<evidence type="ECO:0000256" key="3">
    <source>
        <dbReference type="ARBA" id="ARBA00022676"/>
    </source>
</evidence>
<dbReference type="GO" id="GO:0010041">
    <property type="term" value="P:response to iron(III) ion"/>
    <property type="evidence" value="ECO:0007669"/>
    <property type="project" value="TreeGrafter"/>
</dbReference>
<dbReference type="OrthoDB" id="9815691at2"/>
<feature type="transmembrane region" description="Helical" evidence="8">
    <location>
        <begin position="375"/>
        <end position="392"/>
    </location>
</feature>
<feature type="transmembrane region" description="Helical" evidence="8">
    <location>
        <begin position="253"/>
        <end position="278"/>
    </location>
</feature>
<evidence type="ECO:0000256" key="2">
    <source>
        <dbReference type="ARBA" id="ARBA00022475"/>
    </source>
</evidence>
<proteinExistence type="predicted"/>
<feature type="domain" description="Glycosyltransferase RgtA/B/C/D-like" evidence="9">
    <location>
        <begin position="72"/>
        <end position="219"/>
    </location>
</feature>
<keyword evidence="2" id="KW-1003">Cell membrane</keyword>
<dbReference type="Pfam" id="PF13231">
    <property type="entry name" value="PMT_2"/>
    <property type="match status" value="1"/>
</dbReference>
<dbReference type="InterPro" id="IPR050297">
    <property type="entry name" value="LipidA_mod_glycosyltrf_83"/>
</dbReference>
<protein>
    <submittedName>
        <fullName evidence="10">Undecaprenyl phosphate-alpha-4-amino-4-deoxy-L-arabinose arabinosyl transferase</fullName>
        <ecNumber evidence="10">2.4.2.43</ecNumber>
    </submittedName>
</protein>
<dbReference type="GO" id="GO:0005886">
    <property type="term" value="C:plasma membrane"/>
    <property type="evidence" value="ECO:0007669"/>
    <property type="project" value="UniProtKB-SubCell"/>
</dbReference>
<feature type="transmembrane region" description="Helical" evidence="8">
    <location>
        <begin position="350"/>
        <end position="369"/>
    </location>
</feature>
<dbReference type="EMBL" id="SJPQ01000001">
    <property type="protein sequence ID" value="TWT90875.1"/>
    <property type="molecule type" value="Genomic_DNA"/>
</dbReference>
<organism evidence="10 11">
    <name type="scientific">Pseudobythopirellula maris</name>
    <dbReference type="NCBI Taxonomy" id="2527991"/>
    <lineage>
        <taxon>Bacteria</taxon>
        <taxon>Pseudomonadati</taxon>
        <taxon>Planctomycetota</taxon>
        <taxon>Planctomycetia</taxon>
        <taxon>Pirellulales</taxon>
        <taxon>Lacipirellulaceae</taxon>
        <taxon>Pseudobythopirellula</taxon>
    </lineage>
</organism>
<feature type="transmembrane region" description="Helical" evidence="8">
    <location>
        <begin position="441"/>
        <end position="464"/>
    </location>
</feature>
<evidence type="ECO:0000256" key="6">
    <source>
        <dbReference type="ARBA" id="ARBA00022989"/>
    </source>
</evidence>
<keyword evidence="5 8" id="KW-0812">Transmembrane</keyword>
<keyword evidence="3 10" id="KW-0328">Glycosyltransferase</keyword>
<dbReference type="InterPro" id="IPR038731">
    <property type="entry name" value="RgtA/B/C-like"/>
</dbReference>
<dbReference type="Proteomes" id="UP000315440">
    <property type="component" value="Unassembled WGS sequence"/>
</dbReference>
<reference evidence="10 11" key="1">
    <citation type="submission" date="2019-02" db="EMBL/GenBank/DDBJ databases">
        <title>Deep-cultivation of Planctomycetes and their phenomic and genomic characterization uncovers novel biology.</title>
        <authorList>
            <person name="Wiegand S."/>
            <person name="Jogler M."/>
            <person name="Boedeker C."/>
            <person name="Pinto D."/>
            <person name="Vollmers J."/>
            <person name="Rivas-Marin E."/>
            <person name="Kohn T."/>
            <person name="Peeters S.H."/>
            <person name="Heuer A."/>
            <person name="Rast P."/>
            <person name="Oberbeckmann S."/>
            <person name="Bunk B."/>
            <person name="Jeske O."/>
            <person name="Meyerdierks A."/>
            <person name="Storesund J.E."/>
            <person name="Kallscheuer N."/>
            <person name="Luecker S."/>
            <person name="Lage O.M."/>
            <person name="Pohl T."/>
            <person name="Merkel B.J."/>
            <person name="Hornburger P."/>
            <person name="Mueller R.-W."/>
            <person name="Bruemmer F."/>
            <person name="Labrenz M."/>
            <person name="Spormann A.M."/>
            <person name="Op Den Camp H."/>
            <person name="Overmann J."/>
            <person name="Amann R."/>
            <person name="Jetten M.S.M."/>
            <person name="Mascher T."/>
            <person name="Medema M.H."/>
            <person name="Devos D.P."/>
            <person name="Kaster A.-K."/>
            <person name="Ovreas L."/>
            <person name="Rohde M."/>
            <person name="Galperin M.Y."/>
            <person name="Jogler C."/>
        </authorList>
    </citation>
    <scope>NUCLEOTIDE SEQUENCE [LARGE SCALE GENOMIC DNA]</scope>
    <source>
        <strain evidence="10 11">Mal64</strain>
    </source>
</reference>
<feature type="transmembrane region" description="Helical" evidence="8">
    <location>
        <begin position="471"/>
        <end position="491"/>
    </location>
</feature>
<evidence type="ECO:0000313" key="11">
    <source>
        <dbReference type="Proteomes" id="UP000315440"/>
    </source>
</evidence>
<dbReference type="GO" id="GO:0009103">
    <property type="term" value="P:lipopolysaccharide biosynthetic process"/>
    <property type="evidence" value="ECO:0007669"/>
    <property type="project" value="UniProtKB-ARBA"/>
</dbReference>
<keyword evidence="11" id="KW-1185">Reference proteome</keyword>
<comment type="caution">
    <text evidence="10">The sequence shown here is derived from an EMBL/GenBank/DDBJ whole genome shotgun (WGS) entry which is preliminary data.</text>
</comment>
<evidence type="ECO:0000259" key="9">
    <source>
        <dbReference type="Pfam" id="PF13231"/>
    </source>
</evidence>
<evidence type="ECO:0000313" key="10">
    <source>
        <dbReference type="EMBL" id="TWT90875.1"/>
    </source>
</evidence>
<name>A0A5C5ZUU8_9BACT</name>
<evidence type="ECO:0000256" key="5">
    <source>
        <dbReference type="ARBA" id="ARBA00022692"/>
    </source>
</evidence>
<evidence type="ECO:0000256" key="7">
    <source>
        <dbReference type="ARBA" id="ARBA00023136"/>
    </source>
</evidence>
<feature type="transmembrane region" description="Helical" evidence="8">
    <location>
        <begin position="146"/>
        <end position="164"/>
    </location>
</feature>
<sequence>MPELNSVTKLALSPKLAPWAAVTIAAVVFLTQLGAARLWDDDEPRNARCAVEMFERGDLITPTFNGELRAHKPALLYWLMMASYAMFGVSEFSARLPSALCGIGAALLCYHLGRLLFDRTIGLLAAALLSSALMFAVASRAATPDALLITCVTAALYLFAKGVARLRGGDLNDTSRGSLSDQKMPLGVAAAMYVAMGLAVLAKGPVGLVLPGAVIALFAVLLDPDPAVLGSAATTWYKRLAERLGASLDPRRVLRLLGAVRFPLGLVIVALVALPWYVAVGLATGGDFLSGFLGTHNVGRFMEPMEGHDGAPLFYVIAIMAGFFPASCFLPVATVSAVRSQLRPATKSASYGFLIAWVAAYLVVFTIAATKLPSYVTPCYAALAVGTAAWLVEQVRSKQAAGVSLRSWLAAGVGSFLVVGVGIGVALGVVAIALLEGDSALGWRLGAVALIPAAGGAYALAAIASSRPTRAVVGFAAAGVVFTTAAMAWVAPQASPFADGPRIAERIRQLEAADPNAEPFDVLSTRYTRPTTVYYLGRTIERNDDPQRIRDRLTTPGSLVVASAEAYENLKATLPPGVVVLAEEHRLMRPEKGVVLLGQAELQARLPAEKRLTR</sequence>
<dbReference type="GO" id="GO:0103015">
    <property type="term" value="F:4-amino-4-deoxy-L-arabinose transferase activity"/>
    <property type="evidence" value="ECO:0007669"/>
    <property type="project" value="UniProtKB-EC"/>
</dbReference>